<dbReference type="PANTHER" id="PTHR21310:SF58">
    <property type="entry name" value="AMINOGLYCOSIDE PHOSPHOTRANSFERASE DOMAIN-CONTAINING PROTEIN"/>
    <property type="match status" value="1"/>
</dbReference>
<dbReference type="CDD" id="cd05120">
    <property type="entry name" value="APH_ChoK_like"/>
    <property type="match status" value="1"/>
</dbReference>
<dbReference type="AlphaFoldDB" id="A0A060SUM1"/>
<dbReference type="STRING" id="5643.A0A060SUM1"/>
<organism evidence="2 3">
    <name type="scientific">Pycnoporus cinnabarinus</name>
    <name type="common">Cinnabar-red polypore</name>
    <name type="synonym">Trametes cinnabarina</name>
    <dbReference type="NCBI Taxonomy" id="5643"/>
    <lineage>
        <taxon>Eukaryota</taxon>
        <taxon>Fungi</taxon>
        <taxon>Dikarya</taxon>
        <taxon>Basidiomycota</taxon>
        <taxon>Agaricomycotina</taxon>
        <taxon>Agaricomycetes</taxon>
        <taxon>Polyporales</taxon>
        <taxon>Polyporaceae</taxon>
        <taxon>Trametes</taxon>
    </lineage>
</organism>
<dbReference type="PANTHER" id="PTHR21310">
    <property type="entry name" value="AMINOGLYCOSIDE PHOSPHOTRANSFERASE-RELATED-RELATED"/>
    <property type="match status" value="1"/>
</dbReference>
<dbReference type="OrthoDB" id="5404599at2759"/>
<dbReference type="OMA" id="PIGEHLY"/>
<dbReference type="Pfam" id="PF01636">
    <property type="entry name" value="APH"/>
    <property type="match status" value="1"/>
</dbReference>
<name>A0A060SUM1_PYCCI</name>
<evidence type="ECO:0000259" key="1">
    <source>
        <dbReference type="Pfam" id="PF01636"/>
    </source>
</evidence>
<dbReference type="SUPFAM" id="SSF56112">
    <property type="entry name" value="Protein kinase-like (PK-like)"/>
    <property type="match status" value="1"/>
</dbReference>
<accession>A0A060SUM1</accession>
<keyword evidence="3" id="KW-1185">Reference proteome</keyword>
<sequence length="273" mass="31092">MRVFLRIWLLLPGRLRLSTYNKLLEFGRRLYRHGRSAEVHRLPFGLYLRHGSGLDSTRNEFNALKLVRQHTSVPVPEPLDLIGLPPYPNDPFKEDHAYLLTTRLPGTPLAYCEDMLSDRDFEHVAAQMKDYLAQLRTIPKTVNPDMAICNVSGECCIDPRLSGWNPVGPFPDEAAFSQLMRFPDDPARRGHKIVFSHGDLNPRNILVDRFVRPDGSRGWRVTGIVDWETAGFYPRVLGLYESDVRGIPVDQAIQQAGENNFQCTRRLLKGAAN</sequence>
<evidence type="ECO:0000313" key="3">
    <source>
        <dbReference type="Proteomes" id="UP000029665"/>
    </source>
</evidence>
<dbReference type="Proteomes" id="UP000029665">
    <property type="component" value="Unassembled WGS sequence"/>
</dbReference>
<dbReference type="Gene3D" id="3.90.1200.10">
    <property type="match status" value="1"/>
</dbReference>
<protein>
    <recommendedName>
        <fullName evidence="1">Aminoglycoside phosphotransferase domain-containing protein</fullName>
    </recommendedName>
</protein>
<reference evidence="2" key="1">
    <citation type="submission" date="2014-01" db="EMBL/GenBank/DDBJ databases">
        <title>The genome of the white-rot fungus Pycnoporus cinnabarinus: a basidiomycete model with a versatile arsenal for lignocellulosic biomass breakdown.</title>
        <authorList>
            <person name="Levasseur A."/>
            <person name="Lomascolo A."/>
            <person name="Ruiz-Duenas F.J."/>
            <person name="Uzan E."/>
            <person name="Piumi F."/>
            <person name="Kues U."/>
            <person name="Ram A.F.J."/>
            <person name="Murat C."/>
            <person name="Haon M."/>
            <person name="Benoit I."/>
            <person name="Arfi Y."/>
            <person name="Chevret D."/>
            <person name="Drula E."/>
            <person name="Kwon M.J."/>
            <person name="Gouret P."/>
            <person name="Lesage-Meessen L."/>
            <person name="Lombard V."/>
            <person name="Mariette J."/>
            <person name="Noirot C."/>
            <person name="Park J."/>
            <person name="Patyshakuliyeva A."/>
            <person name="Wieneger R.A.B."/>
            <person name="Wosten H.A.B."/>
            <person name="Martin F."/>
            <person name="Coutinho P.M."/>
            <person name="de Vries R."/>
            <person name="Martinez A.T."/>
            <person name="Klopp C."/>
            <person name="Pontarotti P."/>
            <person name="Henrissat B."/>
            <person name="Record E."/>
        </authorList>
    </citation>
    <scope>NUCLEOTIDE SEQUENCE [LARGE SCALE GENOMIC DNA]</scope>
    <source>
        <strain evidence="2">BRFM137</strain>
    </source>
</reference>
<proteinExistence type="predicted"/>
<dbReference type="InterPro" id="IPR051678">
    <property type="entry name" value="AGP_Transferase"/>
</dbReference>
<feature type="domain" description="Aminoglycoside phosphotransferase" evidence="1">
    <location>
        <begin position="54"/>
        <end position="235"/>
    </location>
</feature>
<gene>
    <name evidence="2" type="ORF">BN946_scf184873.g3</name>
</gene>
<dbReference type="InterPro" id="IPR002575">
    <property type="entry name" value="Aminoglycoside_PTrfase"/>
</dbReference>
<dbReference type="InterPro" id="IPR011009">
    <property type="entry name" value="Kinase-like_dom_sf"/>
</dbReference>
<dbReference type="HOGENOM" id="CLU_021768_1_2_1"/>
<comment type="caution">
    <text evidence="2">The sequence shown here is derived from an EMBL/GenBank/DDBJ whole genome shotgun (WGS) entry which is preliminary data.</text>
</comment>
<evidence type="ECO:0000313" key="2">
    <source>
        <dbReference type="EMBL" id="CDO75914.1"/>
    </source>
</evidence>
<dbReference type="EMBL" id="CCBP010000311">
    <property type="protein sequence ID" value="CDO75914.1"/>
    <property type="molecule type" value="Genomic_DNA"/>
</dbReference>